<proteinExistence type="predicted"/>
<keyword evidence="3" id="KW-1185">Reference proteome</keyword>
<accession>A0A8X6UZ07</accession>
<dbReference type="EMBL" id="BMAU01021171">
    <property type="protein sequence ID" value="GFX93073.1"/>
    <property type="molecule type" value="Genomic_DNA"/>
</dbReference>
<feature type="compositionally biased region" description="Basic and acidic residues" evidence="1">
    <location>
        <begin position="257"/>
        <end position="270"/>
    </location>
</feature>
<dbReference type="Proteomes" id="UP000887159">
    <property type="component" value="Unassembled WGS sequence"/>
</dbReference>
<sequence length="328" mass="37011">MGCEKQLTVVQESFRNHTMAKIAEQLNGEKGNMCKADVRKGLRDGLAMRLPLSEPRKIYKDNLETDNRSNIGSEFNFEIDLPGKRGRSTIYRLNFIKLYRRKPESANLVMENSSEEIDSETLYSVKLFMEFGFQGNLRKSQLYFKLPPDQSSYLRMNNSKKKEGFPPGHGMIVLRQKDTNLITGKSFRIKTCCSSQLLIKSLREDREYLFDLGVSGMGLGKQLSDNCTVDEIASEAADCRRGSAVRACVGHLLAGKGGRERKDGEREKEKRSSKRRGRVLLGSGGENPEVLFRDADNASKTRVRKNALRTGPRQAVERATSKRGYHTG</sequence>
<gene>
    <name evidence="2" type="primary">NCL1_53909</name>
    <name evidence="2" type="ORF">TNCV_140171</name>
</gene>
<reference evidence="2" key="1">
    <citation type="submission" date="2020-08" db="EMBL/GenBank/DDBJ databases">
        <title>Multicomponent nature underlies the extraordinary mechanical properties of spider dragline silk.</title>
        <authorList>
            <person name="Kono N."/>
            <person name="Nakamura H."/>
            <person name="Mori M."/>
            <person name="Yoshida Y."/>
            <person name="Ohtoshi R."/>
            <person name="Malay A.D."/>
            <person name="Moran D.A.P."/>
            <person name="Tomita M."/>
            <person name="Numata K."/>
            <person name="Arakawa K."/>
        </authorList>
    </citation>
    <scope>NUCLEOTIDE SEQUENCE</scope>
</reference>
<dbReference type="AlphaFoldDB" id="A0A8X6UZ07"/>
<comment type="caution">
    <text evidence="2">The sequence shown here is derived from an EMBL/GenBank/DDBJ whole genome shotgun (WGS) entry which is preliminary data.</text>
</comment>
<evidence type="ECO:0000313" key="3">
    <source>
        <dbReference type="Proteomes" id="UP000887159"/>
    </source>
</evidence>
<organism evidence="2 3">
    <name type="scientific">Trichonephila clavipes</name>
    <name type="common">Golden silk orbweaver</name>
    <name type="synonym">Nephila clavipes</name>
    <dbReference type="NCBI Taxonomy" id="2585209"/>
    <lineage>
        <taxon>Eukaryota</taxon>
        <taxon>Metazoa</taxon>
        <taxon>Ecdysozoa</taxon>
        <taxon>Arthropoda</taxon>
        <taxon>Chelicerata</taxon>
        <taxon>Arachnida</taxon>
        <taxon>Araneae</taxon>
        <taxon>Araneomorphae</taxon>
        <taxon>Entelegynae</taxon>
        <taxon>Araneoidea</taxon>
        <taxon>Nephilidae</taxon>
        <taxon>Trichonephila</taxon>
    </lineage>
</organism>
<evidence type="ECO:0000256" key="1">
    <source>
        <dbReference type="SAM" id="MobiDB-lite"/>
    </source>
</evidence>
<name>A0A8X6UZ07_TRICX</name>
<feature type="region of interest" description="Disordered" evidence="1">
    <location>
        <begin position="256"/>
        <end position="328"/>
    </location>
</feature>
<protein>
    <submittedName>
        <fullName evidence="2">Uncharacterized protein</fullName>
    </submittedName>
</protein>
<evidence type="ECO:0000313" key="2">
    <source>
        <dbReference type="EMBL" id="GFX93073.1"/>
    </source>
</evidence>